<evidence type="ECO:0000313" key="2">
    <source>
        <dbReference type="EMBL" id="AAX45810.1"/>
    </source>
</evidence>
<reference evidence="2" key="2">
    <citation type="journal article" date="2005" name="BMC Biol.">
        <title>The complete chloroplast DNA sequences of the charophycean green algae Staurastrum and Zygnema reveal that the chloroplast genome underwent extensive changes during the evolution of the Zygnematales.</title>
        <authorList>
            <person name="Turmel M."/>
            <person name="Otis C."/>
            <person name="Lemieux C."/>
        </authorList>
    </citation>
    <scope>NUCLEOTIDE SEQUENCE</scope>
</reference>
<keyword evidence="2" id="KW-0132">Cell division</keyword>
<gene>
    <name evidence="2" type="primary">ftsH</name>
</gene>
<dbReference type="InterPro" id="IPR003959">
    <property type="entry name" value="ATPase_AAA_core"/>
</dbReference>
<dbReference type="GO" id="GO:0051301">
    <property type="term" value="P:cell division"/>
    <property type="evidence" value="ECO:0007669"/>
    <property type="project" value="UniProtKB-KW"/>
</dbReference>
<dbReference type="EMBL" id="AY958086">
    <property type="protein sequence ID" value="AAX45810.1"/>
    <property type="molecule type" value="Genomic_DNA"/>
</dbReference>
<dbReference type="GO" id="GO:0016887">
    <property type="term" value="F:ATP hydrolysis activity"/>
    <property type="evidence" value="ECO:0007669"/>
    <property type="project" value="InterPro"/>
</dbReference>
<dbReference type="InterPro" id="IPR003593">
    <property type="entry name" value="AAA+_ATPase"/>
</dbReference>
<name>Q32RH1_ZYGCR</name>
<evidence type="ECO:0000259" key="1">
    <source>
        <dbReference type="SMART" id="SM00382"/>
    </source>
</evidence>
<dbReference type="Gene3D" id="3.40.50.300">
    <property type="entry name" value="P-loop containing nucleotide triphosphate hydrolases"/>
    <property type="match status" value="1"/>
</dbReference>
<proteinExistence type="predicted"/>
<dbReference type="InterPro" id="IPR027417">
    <property type="entry name" value="P-loop_NTPase"/>
</dbReference>
<dbReference type="GO" id="GO:0005524">
    <property type="term" value="F:ATP binding"/>
    <property type="evidence" value="ECO:0007669"/>
    <property type="project" value="InterPro"/>
</dbReference>
<organism evidence="2">
    <name type="scientific">Zygnema circumcarinatum</name>
    <name type="common">Green alga</name>
    <dbReference type="NCBI Taxonomy" id="35869"/>
    <lineage>
        <taxon>Eukaryota</taxon>
        <taxon>Viridiplantae</taxon>
        <taxon>Streptophyta</taxon>
        <taxon>Zygnematophyceae</taxon>
        <taxon>Zygnematophycidae</taxon>
        <taxon>Zygnematales</taxon>
        <taxon>Zygnemataceae</taxon>
        <taxon>Zygnema</taxon>
    </lineage>
</organism>
<reference evidence="2" key="1">
    <citation type="journal article" date="2002" name="J. Phycol.">
        <title>Phylogenetic relationships among streptophytes as inferred from chloroplast small and large subunit rRNA gene sequences.</title>
        <authorList>
            <person name="Turmel M."/>
            <person name="Ehara M."/>
            <person name="Otis C."/>
            <person name="Lemieux C."/>
        </authorList>
    </citation>
    <scope>NUCLEOTIDE SEQUENCE</scope>
</reference>
<geneLocation type="chloroplast" evidence="2"/>
<keyword evidence="2" id="KW-0131">Cell cycle</keyword>
<dbReference type="PANTHER" id="PTHR48470:SF1">
    <property type="entry name" value="CELL DIVISION CONTROL PROTEIN 48 C ISOFORM 1"/>
    <property type="match status" value="1"/>
</dbReference>
<dbReference type="SUPFAM" id="SSF52540">
    <property type="entry name" value="P-loop containing nucleoside triphosphate hydrolases"/>
    <property type="match status" value="1"/>
</dbReference>
<keyword evidence="2" id="KW-0934">Plastid</keyword>
<dbReference type="GeneID" id="4108130"/>
<protein>
    <submittedName>
        <fullName evidence="2">Cell division protein</fullName>
    </submittedName>
</protein>
<keyword evidence="2" id="KW-0150">Chloroplast</keyword>
<accession>Q32RH1</accession>
<dbReference type="SMART" id="SM00382">
    <property type="entry name" value="AAA"/>
    <property type="match status" value="1"/>
</dbReference>
<dbReference type="RefSeq" id="YP_636555.1">
    <property type="nucleotide sequence ID" value="NC_008117.1"/>
</dbReference>
<dbReference type="Gene3D" id="1.10.8.60">
    <property type="match status" value="1"/>
</dbReference>
<dbReference type="InterPro" id="IPR055278">
    <property type="entry name" value="CDC48c"/>
</dbReference>
<feature type="domain" description="AAA+ ATPase" evidence="1">
    <location>
        <begin position="1294"/>
        <end position="1454"/>
    </location>
</feature>
<dbReference type="PANTHER" id="PTHR48470">
    <property type="entry name" value="CELL DIVISION CONTROL PROTEIN 48 C ISOFORM 1"/>
    <property type="match status" value="1"/>
</dbReference>
<sequence>MKLNYILRSLSPDWKIRNQNTSMFLSNFTNKYHVFKRGGLMRSNKKNSVIYSLQEITNKEIDIVARNNLIVNTIYYLNSWSWIYKIRNGVLREFQANLQIRESIWPWINLHIYSAIRGSIRSRYNVNKLVSSSCLIYLTLLDLKDGLYELFSALQNAFNISGIINGCVKLIRITVPTLSIGPKNHSTLKRISTSKPNMSLVLSSRPKTRDIINTVALLSLPLAIYRIHPKFNYLINNKINLDQLLGANHIHTSNIWSNYVTEPRQITSGYDEHQWFEDTLSVNNWNISHYDSNCTNNNHNFSLVLNNSDYFHTIITYSQRLRLIDWNNLTTVKKHNDITRAWTWWKWYCSSMYQQIKHTSRLSSQSERICTHLDSMKGFKQSIIDYKTENRSYSINNLTSLSLTLNPQTQKDLGLHQTGWVKQLLYDNHQIHITPLLKGSVSKHNQVDKFNNNTWWSGVLKLKHQITQVNSISQKFYYTTYSIVNNIQYWLNINPINLFKNRNISRLKQDLFNNKQLHLSNNNVPIVVKFMQLERERTLFRQKVTAWKLLSQQRNSCQNQTCLWNVRNSENSAVKLSVLKPKIEVSIVNLLRDNTSIAQLVQNLSIYLTSQSLRTDNQLLVIQSLYSKFITFVATDTVHKKWNIYPFKKLLYINEILSSNCEPLYILRQNKMVVKPLLNLVATRSINNYTHTINKSDTFEQAFQRLNQSSLHTINIALGEQIEQFQNNLIQIIEQEVNQNRIRTALYTSLDISSFEINQIWNKLNPNLYFKGDWFLNRPTYVRKFIETCSDLNLIRRIKYKIKMQCLFYNINTRSYNQKILIDKVEPIHQHWYFLNQFELKQEYSAIWNNLCSHGVMLFPYKPWQQVFSIPTTSQYSSNLNHYGFNRLCTDTASHLFWGTIPSSKTILPDKQITDILDFKHQRFAIDGENKQTAIIRPNTNRRFIQKQTLFSKIGLYDSAKILQIYNQSCFTLDWWNLVKRMLENIIPIIWQQAYDGINRHLLFIKHNRILQHNEHVYSFVTNSVHNFLSLDGIHTKSIYPILEHMNQASNNCCNLWSAWQLIQHPTANEYATLAWLGIIYVIYFQFLSIYTGLAYISVWNDDKKVRHLLEASWNTQLDLLVYKNTVSPLATPRWESYCSQSEIMLIRGRVYSKWITNTIIAKWLLSTSTLDLSVYNKEKGIIEQCLVSREALIKFEHRQILMSSHRNFNDQSSELRGLNYLRELTQTYFTYPINMLLKTHPLCIYKSIYYVFDSVTSSWFNSINATTNNLPQFNDVNVKQNHSLIPVELEHARPIGLLLIGNTESGKSYLAKSLAANANVPIVRISVDSLISIQSDLLASDFEVKIDLFKFKLKGTKSLKKLAFMLDLAMKISPCIVWIPDIHKLCLDPDPMFQTMHANALSVLTSLLTTMNELYKHYEQRVLFVGSTNNTKQLDPVLITPMRFNKLIYLRMPSQAQRTERLLNLLRNNGIQLKNRMWLAETRNRTIGYSWRDLSGLINETLLIHSTQVTKYINTSVIRLALHRQIFGIDNTRTQLNNQQYSEDTPYKIGKAIIHSMFLNSRSMHPLYIRQHLWKTRFYILSRVCLEPNPRNSSITELVTLPYIFNCLAGSAGRDAWIISTSKVDEYSLSLSNQVKHDLSLASSLFEALFVQLAFPNIYAKRQNSKHIPFLPQFSITENMLETTIDPIQQTNDTLFNRAIVAGSIITKSISERLGTDIHWSFRTKRFDLYRSSMFKVSKLFINPATIFVMTGHGKTEQTAIVESHQFEYSPYERRMLKVQQQQENNIQVQFNARLFKQRAESMGLPIIYTDLMEHEESRNPIFFIGGRPMLDLKVSSLNSNVIFSRRHLLANTDLLTMLHGSYGAKRNIDKPRLKYSKPPFLLQHEQKSITYMPKISKTDTEKPKNASNTMTFDWFRTIVQSNSYLQRPQLSFRVYSYQSWTSQSTADSLIRLDSFYYQQIIQRQNRTIDMETLVWRTIVETYLHLFNMLLYQYMLLATVTDCLLQQDILFSEHIRHLYQYALLSLEHKHNGRTK</sequence>
<dbReference type="Pfam" id="PF00004">
    <property type="entry name" value="AAA"/>
    <property type="match status" value="1"/>
</dbReference>